<dbReference type="PANTHER" id="PTHR46527">
    <property type="entry name" value="NUCLEOPORIN-LIKE PROTEIN 2"/>
    <property type="match status" value="1"/>
</dbReference>
<dbReference type="OMA" id="NSEAWCA"/>
<proteinExistence type="predicted"/>
<dbReference type="PANTHER" id="PTHR46527:SF1">
    <property type="entry name" value="NUCLEOPORIN NUP42"/>
    <property type="match status" value="1"/>
</dbReference>
<evidence type="ECO:0000256" key="3">
    <source>
        <dbReference type="SAM" id="MobiDB-lite"/>
    </source>
</evidence>
<dbReference type="KEGG" id="olu:OSTLU_92098"/>
<dbReference type="HOGENOM" id="CLU_084887_0_0_1"/>
<dbReference type="GO" id="GO:0005634">
    <property type="term" value="C:nucleus"/>
    <property type="evidence" value="ECO:0007669"/>
    <property type="project" value="UniProtKB-SubCell"/>
</dbReference>
<keyword evidence="5" id="KW-1185">Reference proteome</keyword>
<keyword evidence="2" id="KW-0539">Nucleus</keyword>
<dbReference type="Proteomes" id="UP000001568">
    <property type="component" value="Chromosome 1"/>
</dbReference>
<accession>A4RQU7</accession>
<sequence length="221" mass="21882">LLDEKPNWALSCYGPKGEQPNLLGGDTSFEELRCAAYATVRAGGDAGGAHARAREYADAKAGDVKGILAFPEHQLKLVLDRVERGEMAPAGADRVMDGTAIVGGGGGFSRTHAPALDARATPFAPAGGMASGFTGNQPSLTPVATGFVASAQPTSPFGGGPGGGASPFGGGPGGASPFGGGNAPRAPSLTPDPNVPNSEAWCAPSFDIGGVPDDPPPAAYV</sequence>
<protein>
    <submittedName>
        <fullName evidence="4">Uncharacterized protein</fullName>
    </submittedName>
</protein>
<gene>
    <name evidence="4" type="ORF">OSTLU_92098</name>
</gene>
<reference evidence="4 5" key="1">
    <citation type="journal article" date="2007" name="Proc. Natl. Acad. Sci. U.S.A.">
        <title>The tiny eukaryote Ostreococcus provides genomic insights into the paradox of plankton speciation.</title>
        <authorList>
            <person name="Palenik B."/>
            <person name="Grimwood J."/>
            <person name="Aerts A."/>
            <person name="Rouze P."/>
            <person name="Salamov A."/>
            <person name="Putnam N."/>
            <person name="Dupont C."/>
            <person name="Jorgensen R."/>
            <person name="Derelle E."/>
            <person name="Rombauts S."/>
            <person name="Zhou K."/>
            <person name="Otillar R."/>
            <person name="Merchant S.S."/>
            <person name="Podell S."/>
            <person name="Gaasterland T."/>
            <person name="Napoli C."/>
            <person name="Gendler K."/>
            <person name="Manuell A."/>
            <person name="Tai V."/>
            <person name="Vallon O."/>
            <person name="Piganeau G."/>
            <person name="Jancek S."/>
            <person name="Heijde M."/>
            <person name="Jabbari K."/>
            <person name="Bowler C."/>
            <person name="Lohr M."/>
            <person name="Robbens S."/>
            <person name="Werner G."/>
            <person name="Dubchak I."/>
            <person name="Pazour G.J."/>
            <person name="Ren Q."/>
            <person name="Paulsen I."/>
            <person name="Delwiche C."/>
            <person name="Schmutz J."/>
            <person name="Rokhsar D."/>
            <person name="Van de Peer Y."/>
            <person name="Moreau H."/>
            <person name="Grigoriev I.V."/>
        </authorList>
    </citation>
    <scope>NUCLEOTIDE SEQUENCE [LARGE SCALE GENOMIC DNA]</scope>
    <source>
        <strain evidence="4 5">CCE9901</strain>
    </source>
</reference>
<dbReference type="InterPro" id="IPR051767">
    <property type="entry name" value="Nucleoporin_NUP42"/>
</dbReference>
<evidence type="ECO:0000313" key="5">
    <source>
        <dbReference type="Proteomes" id="UP000001568"/>
    </source>
</evidence>
<dbReference type="RefSeq" id="XP_001415450.1">
    <property type="nucleotide sequence ID" value="XM_001415413.1"/>
</dbReference>
<comment type="subcellular location">
    <subcellularLocation>
        <location evidence="1">Nucleus</location>
    </subcellularLocation>
</comment>
<evidence type="ECO:0000313" key="4">
    <source>
        <dbReference type="EMBL" id="ABO93742.1"/>
    </source>
</evidence>
<dbReference type="GeneID" id="4999568"/>
<dbReference type="OrthoDB" id="250836at2759"/>
<feature type="non-terminal residue" evidence="4">
    <location>
        <position position="1"/>
    </location>
</feature>
<dbReference type="EMBL" id="CP000581">
    <property type="protein sequence ID" value="ABO93742.1"/>
    <property type="molecule type" value="Genomic_DNA"/>
</dbReference>
<feature type="compositionally biased region" description="Gly residues" evidence="3">
    <location>
        <begin position="157"/>
        <end position="182"/>
    </location>
</feature>
<dbReference type="STRING" id="436017.A4RQU7"/>
<feature type="region of interest" description="Disordered" evidence="3">
    <location>
        <begin position="151"/>
        <end position="221"/>
    </location>
</feature>
<evidence type="ECO:0000256" key="1">
    <source>
        <dbReference type="ARBA" id="ARBA00004123"/>
    </source>
</evidence>
<name>A4RQU7_OSTLU</name>
<dbReference type="AlphaFoldDB" id="A4RQU7"/>
<organism evidence="4 5">
    <name type="scientific">Ostreococcus lucimarinus (strain CCE9901)</name>
    <dbReference type="NCBI Taxonomy" id="436017"/>
    <lineage>
        <taxon>Eukaryota</taxon>
        <taxon>Viridiplantae</taxon>
        <taxon>Chlorophyta</taxon>
        <taxon>Mamiellophyceae</taxon>
        <taxon>Mamiellales</taxon>
        <taxon>Bathycoccaceae</taxon>
        <taxon>Ostreococcus</taxon>
    </lineage>
</organism>
<evidence type="ECO:0000256" key="2">
    <source>
        <dbReference type="ARBA" id="ARBA00023242"/>
    </source>
</evidence>